<keyword evidence="3" id="KW-1185">Reference proteome</keyword>
<feature type="region of interest" description="Disordered" evidence="1">
    <location>
        <begin position="147"/>
        <end position="173"/>
    </location>
</feature>
<proteinExistence type="predicted"/>
<dbReference type="EMBL" id="KV919273">
    <property type="protein sequence ID" value="OSX70335.1"/>
    <property type="molecule type" value="Genomic_DNA"/>
</dbReference>
<evidence type="ECO:0000313" key="3">
    <source>
        <dbReference type="Proteomes" id="UP000218209"/>
    </source>
</evidence>
<accession>A0A1X6NP41</accession>
<organism evidence="2 3">
    <name type="scientific">Porphyra umbilicalis</name>
    <name type="common">Purple laver</name>
    <name type="synonym">Red alga</name>
    <dbReference type="NCBI Taxonomy" id="2786"/>
    <lineage>
        <taxon>Eukaryota</taxon>
        <taxon>Rhodophyta</taxon>
        <taxon>Bangiophyceae</taxon>
        <taxon>Bangiales</taxon>
        <taxon>Bangiaceae</taxon>
        <taxon>Porphyra</taxon>
    </lineage>
</organism>
<gene>
    <name evidence="2" type="ORF">BU14_0784s0004</name>
</gene>
<name>A0A1X6NP41_PORUM</name>
<sequence>MHLRAASVDRRSIPAGPPASPGDGEANASSLEHPAETAGSSAALPLRPISNPQSLAMQRLILFECHDQEETEEMSAAAERRRAELTAHPTTPTAAADALPPPTAGVEPAFVFSVVPPVEELKDVTDVFSSAFMLDVVSTWPQPVVSRKRKQMNAAGKDSSGARRGADRGTNASLKTWSSRIRTACAFANFVGSTVCLHKGQPRPTDAEIDRGVRKFFRCLTVYTKLVVTTFLECRRKGYAIAGGGKALNATSLKDYSSGLTFLFAEAKEDGMRGVTAVVPDYCERTSPWQPKGVAEMEEERRARVDSGGYTGNPMATADVRDFRGATNKEARHDGETQLTGAAVTPEMMERLYNEMVRVHSPVARTGQFMVKDAVNALIGGLDKDAARRIVQARTSKDSGVGASPLATTSARRCLPGALGGSSAAAANSGVHSDGVGRSNVGIGRDSVDELADREDASEVSEDEKDARGLPALFKAPSNALADFLVYVFYAFAFITIARPITLINLKFKDFSFPDLSVAENAEFFNLHEHHRFLEVALRVTKTGASTTDVLHVRIFSFFADVSTEEEKHHGVQAFVQCPTEELNIPQLLQPVVLFACSAPGVHMDMGILAEQPVFPSLSLRTMAGCVAFFKKRSETEVNGRFVADLARIGQDLVLGERACRMYGFRRGGAMALLDRTGLYELVMKLGEWNPTSNSFLRNMTQMNTRGTLRSTLRTFAHDEVTQVVAQLVATYNSWAVGLVRDLCTHAGFEGGVANHSKMVEFEAKNIKVLGTLICECVLTLRNGKEEEASSDKED</sequence>
<dbReference type="AlphaFoldDB" id="A0A1X6NP41"/>
<protein>
    <submittedName>
        <fullName evidence="2">Uncharacterized protein</fullName>
    </submittedName>
</protein>
<evidence type="ECO:0000256" key="1">
    <source>
        <dbReference type="SAM" id="MobiDB-lite"/>
    </source>
</evidence>
<reference evidence="2 3" key="1">
    <citation type="submission" date="2017-03" db="EMBL/GenBank/DDBJ databases">
        <title>WGS assembly of Porphyra umbilicalis.</title>
        <authorList>
            <person name="Brawley S.H."/>
            <person name="Blouin N.A."/>
            <person name="Ficko-Blean E."/>
            <person name="Wheeler G.L."/>
            <person name="Lohr M."/>
            <person name="Goodson H.V."/>
            <person name="Jenkins J.W."/>
            <person name="Blaby-Haas C.E."/>
            <person name="Helliwell K.E."/>
            <person name="Chan C."/>
            <person name="Marriage T."/>
            <person name="Bhattacharya D."/>
            <person name="Klein A.S."/>
            <person name="Badis Y."/>
            <person name="Brodie J."/>
            <person name="Cao Y."/>
            <person name="Collen J."/>
            <person name="Dittami S.M."/>
            <person name="Gachon C.M."/>
            <person name="Green B.R."/>
            <person name="Karpowicz S."/>
            <person name="Kim J.W."/>
            <person name="Kudahl U."/>
            <person name="Lin S."/>
            <person name="Michel G."/>
            <person name="Mittag M."/>
            <person name="Olson B.J."/>
            <person name="Pangilinan J."/>
            <person name="Peng Y."/>
            <person name="Qiu H."/>
            <person name="Shu S."/>
            <person name="Singer J.T."/>
            <person name="Smith A.G."/>
            <person name="Sprecher B.N."/>
            <person name="Wagner V."/>
            <person name="Wang W."/>
            <person name="Wang Z.-Y."/>
            <person name="Yan J."/>
            <person name="Yarish C."/>
            <person name="Zoeuner-Riek S."/>
            <person name="Zhuang Y."/>
            <person name="Zou Y."/>
            <person name="Lindquist E.A."/>
            <person name="Grimwood J."/>
            <person name="Barry K."/>
            <person name="Rokhsar D.S."/>
            <person name="Schmutz J."/>
            <person name="Stiller J.W."/>
            <person name="Grossman A.R."/>
            <person name="Prochnik S.E."/>
        </authorList>
    </citation>
    <scope>NUCLEOTIDE SEQUENCE [LARGE SCALE GENOMIC DNA]</scope>
    <source>
        <strain evidence="2">4086291</strain>
    </source>
</reference>
<evidence type="ECO:0000313" key="2">
    <source>
        <dbReference type="EMBL" id="OSX70335.1"/>
    </source>
</evidence>
<feature type="region of interest" description="Disordered" evidence="1">
    <location>
        <begin position="1"/>
        <end position="46"/>
    </location>
</feature>
<dbReference type="Proteomes" id="UP000218209">
    <property type="component" value="Unassembled WGS sequence"/>
</dbReference>